<proteinExistence type="inferred from homology"/>
<dbReference type="GO" id="GO:0005506">
    <property type="term" value="F:iron ion binding"/>
    <property type="evidence" value="ECO:0007669"/>
    <property type="project" value="TreeGrafter"/>
</dbReference>
<keyword evidence="3" id="KW-1185">Reference proteome</keyword>
<gene>
    <name evidence="2" type="ORF">TDSAC_0773</name>
</gene>
<organism evidence="2 3">
    <name type="scientific">Thermodesulfobium acidiphilum</name>
    <dbReference type="NCBI Taxonomy" id="1794699"/>
    <lineage>
        <taxon>Bacteria</taxon>
        <taxon>Pseudomonadati</taxon>
        <taxon>Thermodesulfobiota</taxon>
        <taxon>Thermodesulfobiia</taxon>
        <taxon>Thermodesulfobiales</taxon>
        <taxon>Thermodesulfobiaceae</taxon>
        <taxon>Thermodesulfobium</taxon>
    </lineage>
</organism>
<reference evidence="2 3" key="1">
    <citation type="submission" date="2017-04" db="EMBL/GenBank/DDBJ databases">
        <title>Genomic insights into metabolism of Thermodesulfobium acidiphilum.</title>
        <authorList>
            <person name="Toshchakov S.V."/>
            <person name="Frolov E.N."/>
            <person name="Kublanov I.V."/>
            <person name="Samarov N.I."/>
            <person name="Novikov A."/>
            <person name="Lebedinsky A.V."/>
            <person name="Bonch-Osmolovskaya E.A."/>
            <person name="Chernyh N.A."/>
        </authorList>
    </citation>
    <scope>NUCLEOTIDE SEQUENCE [LARGE SCALE GENOMIC DNA]</scope>
    <source>
        <strain evidence="2 3">3127-1</strain>
    </source>
</reference>
<comment type="similarity">
    <text evidence="1">Belongs to the HupF/HypC family.</text>
</comment>
<dbReference type="RefSeq" id="WP_108308958.1">
    <property type="nucleotide sequence ID" value="NZ_CP020921.1"/>
</dbReference>
<dbReference type="PROSITE" id="PS01097">
    <property type="entry name" value="HUPF_HYPC"/>
    <property type="match status" value="1"/>
</dbReference>
<protein>
    <submittedName>
        <fullName evidence="2">Hydrogenase maturation protein HypC</fullName>
    </submittedName>
</protein>
<dbReference type="OrthoDB" id="9806017at2"/>
<dbReference type="PRINTS" id="PR00445">
    <property type="entry name" value="HUPFHYPC"/>
</dbReference>
<evidence type="ECO:0000256" key="1">
    <source>
        <dbReference type="ARBA" id="ARBA00006018"/>
    </source>
</evidence>
<dbReference type="PANTHER" id="PTHR35177">
    <property type="entry name" value="HYDROGENASE MATURATION FACTOR HYBG"/>
    <property type="match status" value="1"/>
</dbReference>
<name>A0A2R4W082_THEAF</name>
<evidence type="ECO:0000313" key="3">
    <source>
        <dbReference type="Proteomes" id="UP000244792"/>
    </source>
</evidence>
<dbReference type="FunFam" id="2.30.30.140:FF:000022">
    <property type="entry name" value="Hydrogenase assembly chaperone HybG"/>
    <property type="match status" value="1"/>
</dbReference>
<dbReference type="Gene3D" id="2.30.30.140">
    <property type="match status" value="1"/>
</dbReference>
<sequence>MCLAVPMKVKSIENDMATVDYMGTETKACTAFLPEVKVGDYVLVHAGFAMEILDEESALEALKLWKELEDLSPEKKEPKLVEEKSIELA</sequence>
<dbReference type="NCBIfam" id="TIGR00074">
    <property type="entry name" value="hypC_hupF"/>
    <property type="match status" value="1"/>
</dbReference>
<dbReference type="InterPro" id="IPR001109">
    <property type="entry name" value="Hydrogenase_HupF/HypC"/>
</dbReference>
<dbReference type="SUPFAM" id="SSF159127">
    <property type="entry name" value="HupF/HypC-like"/>
    <property type="match status" value="1"/>
</dbReference>
<dbReference type="InterPro" id="IPR019812">
    <property type="entry name" value="Hydgase_assmbl_chp_CS"/>
</dbReference>
<dbReference type="GO" id="GO:0051604">
    <property type="term" value="P:protein maturation"/>
    <property type="evidence" value="ECO:0007669"/>
    <property type="project" value="TreeGrafter"/>
</dbReference>
<dbReference type="KEGG" id="taci:TDSAC_0773"/>
<dbReference type="PANTHER" id="PTHR35177:SF2">
    <property type="entry name" value="HYDROGENASE MATURATION FACTOR HYBG"/>
    <property type="match status" value="1"/>
</dbReference>
<dbReference type="Pfam" id="PF01455">
    <property type="entry name" value="HupF_HypC"/>
    <property type="match status" value="1"/>
</dbReference>
<dbReference type="GO" id="GO:1902670">
    <property type="term" value="F:carbon dioxide binding"/>
    <property type="evidence" value="ECO:0007669"/>
    <property type="project" value="TreeGrafter"/>
</dbReference>
<evidence type="ECO:0000313" key="2">
    <source>
        <dbReference type="EMBL" id="AWB10136.1"/>
    </source>
</evidence>
<dbReference type="AlphaFoldDB" id="A0A2R4W082"/>
<dbReference type="Proteomes" id="UP000244792">
    <property type="component" value="Chromosome"/>
</dbReference>
<dbReference type="EMBL" id="CP020921">
    <property type="protein sequence ID" value="AWB10136.1"/>
    <property type="molecule type" value="Genomic_DNA"/>
</dbReference>
<accession>A0A2R4W082</accession>